<keyword evidence="2" id="KW-1185">Reference proteome</keyword>
<dbReference type="EMBL" id="AWUE01023018">
    <property type="protein sequence ID" value="OMO55213.1"/>
    <property type="molecule type" value="Genomic_DNA"/>
</dbReference>
<dbReference type="GO" id="GO:0006508">
    <property type="term" value="P:proteolysis"/>
    <property type="evidence" value="ECO:0007669"/>
    <property type="project" value="UniProtKB-KW"/>
</dbReference>
<organism evidence="1 2">
    <name type="scientific">Corchorus olitorius</name>
    <dbReference type="NCBI Taxonomy" id="93759"/>
    <lineage>
        <taxon>Eukaryota</taxon>
        <taxon>Viridiplantae</taxon>
        <taxon>Streptophyta</taxon>
        <taxon>Embryophyta</taxon>
        <taxon>Tracheophyta</taxon>
        <taxon>Spermatophyta</taxon>
        <taxon>Magnoliopsida</taxon>
        <taxon>eudicotyledons</taxon>
        <taxon>Gunneridae</taxon>
        <taxon>Pentapetalae</taxon>
        <taxon>rosids</taxon>
        <taxon>malvids</taxon>
        <taxon>Malvales</taxon>
        <taxon>Malvaceae</taxon>
        <taxon>Grewioideae</taxon>
        <taxon>Apeibeae</taxon>
        <taxon>Corchorus</taxon>
    </lineage>
</organism>
<reference evidence="2" key="1">
    <citation type="submission" date="2013-09" db="EMBL/GenBank/DDBJ databases">
        <title>Corchorus olitorius genome sequencing.</title>
        <authorList>
            <person name="Alam M."/>
            <person name="Haque M.S."/>
            <person name="Islam M.S."/>
            <person name="Emdad E.M."/>
            <person name="Islam M.M."/>
            <person name="Ahmed B."/>
            <person name="Halim A."/>
            <person name="Hossen Q.M.M."/>
            <person name="Hossain M.Z."/>
            <person name="Ahmed R."/>
            <person name="Khan M.M."/>
            <person name="Islam R."/>
            <person name="Rashid M.M."/>
            <person name="Khan S.A."/>
            <person name="Rahman M.S."/>
            <person name="Alam M."/>
            <person name="Yahiya A.S."/>
            <person name="Khan M.S."/>
            <person name="Azam M.S."/>
            <person name="Haque T."/>
            <person name="Lashkar M.Z.H."/>
            <person name="Akhand A.I."/>
            <person name="Morshed G."/>
            <person name="Roy S."/>
            <person name="Uddin K.S."/>
            <person name="Rabeya T."/>
            <person name="Hossain A.S."/>
            <person name="Chowdhury A."/>
            <person name="Snigdha A.R."/>
            <person name="Mortoza M.S."/>
            <person name="Matin S.A."/>
            <person name="Hoque S.M.E."/>
            <person name="Islam M.K."/>
            <person name="Roy D.K."/>
            <person name="Haider R."/>
            <person name="Moosa M.M."/>
            <person name="Elias S.M."/>
            <person name="Hasan A.M."/>
            <person name="Jahan S."/>
            <person name="Shafiuddin M."/>
            <person name="Mahmood N."/>
            <person name="Shommy N.S."/>
        </authorList>
    </citation>
    <scope>NUCLEOTIDE SEQUENCE [LARGE SCALE GENOMIC DNA]</scope>
    <source>
        <strain evidence="2">cv. O-4</strain>
    </source>
</reference>
<sequence>MATQKADFAKVYVLTSVHLLSCGCSRSTIGPAKLLFGRERRKHGKRGHQE</sequence>
<dbReference type="PROSITE" id="PS51257">
    <property type="entry name" value="PROKAR_LIPOPROTEIN"/>
    <property type="match status" value="1"/>
</dbReference>
<accession>A0A1R3GAX0</accession>
<proteinExistence type="predicted"/>
<keyword evidence="1" id="KW-0378">Hydrolase</keyword>
<dbReference type="GO" id="GO:0008233">
    <property type="term" value="F:peptidase activity"/>
    <property type="evidence" value="ECO:0007669"/>
    <property type="project" value="UniProtKB-KW"/>
</dbReference>
<protein>
    <submittedName>
        <fullName evidence="1">Serine protease 23-like protein</fullName>
    </submittedName>
</protein>
<dbReference type="AlphaFoldDB" id="A0A1R3GAX0"/>
<keyword evidence="1" id="KW-0645">Protease</keyword>
<evidence type="ECO:0000313" key="2">
    <source>
        <dbReference type="Proteomes" id="UP000187203"/>
    </source>
</evidence>
<evidence type="ECO:0000313" key="1">
    <source>
        <dbReference type="EMBL" id="OMO55213.1"/>
    </source>
</evidence>
<dbReference type="Proteomes" id="UP000187203">
    <property type="component" value="Unassembled WGS sequence"/>
</dbReference>
<gene>
    <name evidence="1" type="ORF">COLO4_36123</name>
</gene>
<comment type="caution">
    <text evidence="1">The sequence shown here is derived from an EMBL/GenBank/DDBJ whole genome shotgun (WGS) entry which is preliminary data.</text>
</comment>
<name>A0A1R3GAX0_9ROSI</name>